<accession>A0A2P7RZK0</accession>
<organism evidence="1 2">
    <name type="scientific">Pseudaminobacter soli</name>
    <name type="common">ex Li et al. 2025</name>
    <dbReference type="NCBI Taxonomy" id="1295366"/>
    <lineage>
        <taxon>Bacteria</taxon>
        <taxon>Pseudomonadati</taxon>
        <taxon>Pseudomonadota</taxon>
        <taxon>Alphaproteobacteria</taxon>
        <taxon>Hyphomicrobiales</taxon>
        <taxon>Phyllobacteriaceae</taxon>
        <taxon>Pseudaminobacter</taxon>
    </lineage>
</organism>
<dbReference type="AlphaFoldDB" id="A0A2P7RZK0"/>
<comment type="caution">
    <text evidence="1">The sequence shown here is derived from an EMBL/GenBank/DDBJ whole genome shotgun (WGS) entry which is preliminary data.</text>
</comment>
<sequence length="103" mass="11218">MNTANLQLEGLYLAIASINDVLVKKGILSVEEIDTALRRAEANATADDHIIEDMSPANRDAVCFPIRLLQLANGGRLSSGDLPSFSDLARMVAQTKEPYNDQM</sequence>
<dbReference type="EMBL" id="PXYL01000023">
    <property type="protein sequence ID" value="PSJ55634.1"/>
    <property type="molecule type" value="Genomic_DNA"/>
</dbReference>
<protein>
    <submittedName>
        <fullName evidence="1">Uncharacterized protein</fullName>
    </submittedName>
</protein>
<evidence type="ECO:0000313" key="2">
    <source>
        <dbReference type="Proteomes" id="UP000240653"/>
    </source>
</evidence>
<keyword evidence="2" id="KW-1185">Reference proteome</keyword>
<proteinExistence type="predicted"/>
<evidence type="ECO:0000313" key="1">
    <source>
        <dbReference type="EMBL" id="PSJ55634.1"/>
    </source>
</evidence>
<dbReference type="OrthoDB" id="7359436at2"/>
<name>A0A2P7RZK0_9HYPH</name>
<gene>
    <name evidence="1" type="ORF">C7I85_26670</name>
</gene>
<reference evidence="1 2" key="1">
    <citation type="submission" date="2018-03" db="EMBL/GenBank/DDBJ databases">
        <title>The draft genome of Mesorhizobium soli JCM 19897.</title>
        <authorList>
            <person name="Li L."/>
            <person name="Liu L."/>
            <person name="Liang L."/>
            <person name="Wang T."/>
            <person name="Zhang X."/>
        </authorList>
    </citation>
    <scope>NUCLEOTIDE SEQUENCE [LARGE SCALE GENOMIC DNA]</scope>
    <source>
        <strain evidence="1 2">JCM 19897</strain>
    </source>
</reference>
<dbReference type="RefSeq" id="WP_106727038.1">
    <property type="nucleotide sequence ID" value="NZ_PXYL01000023.1"/>
</dbReference>
<dbReference type="Proteomes" id="UP000240653">
    <property type="component" value="Unassembled WGS sequence"/>
</dbReference>